<evidence type="ECO:0000313" key="2">
    <source>
        <dbReference type="Proteomes" id="UP000001514"/>
    </source>
</evidence>
<gene>
    <name evidence="1" type="ORF">SELMODRAFT_403841</name>
</gene>
<evidence type="ECO:0000313" key="1">
    <source>
        <dbReference type="EMBL" id="EFJ36980.1"/>
    </source>
</evidence>
<sequence>MQAAAIEVAKKPANPDLEFIPHGQTKMNISNENALVIASIVYFTLYPSFGHIKMAGQRGNGEQTKIHTPLICHCRIRKDQYPHSHEGVPGNDWLRRGTFGSHCIWLEWLWVTYLDEIGHVRTLDPKILGSCILMAIIEKGLNHITPKPLQIAKIITKICEAWDRIASIIPNVYICNWPSNEAAVKQHINYRVRMVVQNSQTTPTVEVMTTPEAQRQLEWVHKHLYISDADKVANTPTFFCKMLAHGEALG</sequence>
<dbReference type="HOGENOM" id="CLU_1112889_0_0_1"/>
<keyword evidence="2" id="KW-1185">Reference proteome</keyword>
<dbReference type="KEGG" id="smo:SELMODRAFT_403841"/>
<reference evidence="1 2" key="1">
    <citation type="journal article" date="2011" name="Science">
        <title>The Selaginella genome identifies genetic changes associated with the evolution of vascular plants.</title>
        <authorList>
            <person name="Banks J.A."/>
            <person name="Nishiyama T."/>
            <person name="Hasebe M."/>
            <person name="Bowman J.L."/>
            <person name="Gribskov M."/>
            <person name="dePamphilis C."/>
            <person name="Albert V.A."/>
            <person name="Aono N."/>
            <person name="Aoyama T."/>
            <person name="Ambrose B.A."/>
            <person name="Ashton N.W."/>
            <person name="Axtell M.J."/>
            <person name="Barker E."/>
            <person name="Barker M.S."/>
            <person name="Bennetzen J.L."/>
            <person name="Bonawitz N.D."/>
            <person name="Chapple C."/>
            <person name="Cheng C."/>
            <person name="Correa L.G."/>
            <person name="Dacre M."/>
            <person name="DeBarry J."/>
            <person name="Dreyer I."/>
            <person name="Elias M."/>
            <person name="Engstrom E.M."/>
            <person name="Estelle M."/>
            <person name="Feng L."/>
            <person name="Finet C."/>
            <person name="Floyd S.K."/>
            <person name="Frommer W.B."/>
            <person name="Fujita T."/>
            <person name="Gramzow L."/>
            <person name="Gutensohn M."/>
            <person name="Harholt J."/>
            <person name="Hattori M."/>
            <person name="Heyl A."/>
            <person name="Hirai T."/>
            <person name="Hiwatashi Y."/>
            <person name="Ishikawa M."/>
            <person name="Iwata M."/>
            <person name="Karol K.G."/>
            <person name="Koehler B."/>
            <person name="Kolukisaoglu U."/>
            <person name="Kubo M."/>
            <person name="Kurata T."/>
            <person name="Lalonde S."/>
            <person name="Li K."/>
            <person name="Li Y."/>
            <person name="Litt A."/>
            <person name="Lyons E."/>
            <person name="Manning G."/>
            <person name="Maruyama T."/>
            <person name="Michael T.P."/>
            <person name="Mikami K."/>
            <person name="Miyazaki S."/>
            <person name="Morinaga S."/>
            <person name="Murata T."/>
            <person name="Mueller-Roeber B."/>
            <person name="Nelson D.R."/>
            <person name="Obara M."/>
            <person name="Oguri Y."/>
            <person name="Olmstead R.G."/>
            <person name="Onodera N."/>
            <person name="Petersen B.L."/>
            <person name="Pils B."/>
            <person name="Prigge M."/>
            <person name="Rensing S.A."/>
            <person name="Riano-Pachon D.M."/>
            <person name="Roberts A.W."/>
            <person name="Sato Y."/>
            <person name="Scheller H.V."/>
            <person name="Schulz B."/>
            <person name="Schulz C."/>
            <person name="Shakirov E.V."/>
            <person name="Shibagaki N."/>
            <person name="Shinohara N."/>
            <person name="Shippen D.E."/>
            <person name="Soerensen I."/>
            <person name="Sotooka R."/>
            <person name="Sugimoto N."/>
            <person name="Sugita M."/>
            <person name="Sumikawa N."/>
            <person name="Tanurdzic M."/>
            <person name="Theissen G."/>
            <person name="Ulvskov P."/>
            <person name="Wakazuki S."/>
            <person name="Weng J.K."/>
            <person name="Willats W.W."/>
            <person name="Wipf D."/>
            <person name="Wolf P.G."/>
            <person name="Yang L."/>
            <person name="Zimmer A.D."/>
            <person name="Zhu Q."/>
            <person name="Mitros T."/>
            <person name="Hellsten U."/>
            <person name="Loque D."/>
            <person name="Otillar R."/>
            <person name="Salamov A."/>
            <person name="Schmutz J."/>
            <person name="Shapiro H."/>
            <person name="Lindquist E."/>
            <person name="Lucas S."/>
            <person name="Rokhsar D."/>
            <person name="Grigoriev I.V."/>
        </authorList>
    </citation>
    <scope>NUCLEOTIDE SEQUENCE [LARGE SCALE GENOMIC DNA]</scope>
</reference>
<name>D8QSQ2_SELML</name>
<dbReference type="Proteomes" id="UP000001514">
    <property type="component" value="Unassembled WGS sequence"/>
</dbReference>
<organism evidence="2">
    <name type="scientific">Selaginella moellendorffii</name>
    <name type="common">Spikemoss</name>
    <dbReference type="NCBI Taxonomy" id="88036"/>
    <lineage>
        <taxon>Eukaryota</taxon>
        <taxon>Viridiplantae</taxon>
        <taxon>Streptophyta</taxon>
        <taxon>Embryophyta</taxon>
        <taxon>Tracheophyta</taxon>
        <taxon>Lycopodiopsida</taxon>
        <taxon>Selaginellales</taxon>
        <taxon>Selaginellaceae</taxon>
        <taxon>Selaginella</taxon>
    </lineage>
</organism>
<proteinExistence type="predicted"/>
<dbReference type="EMBL" id="GL377566">
    <property type="protein sequence ID" value="EFJ36980.1"/>
    <property type="molecule type" value="Genomic_DNA"/>
</dbReference>
<dbReference type="AlphaFoldDB" id="D8QSQ2"/>
<protein>
    <submittedName>
        <fullName evidence="1">Uncharacterized protein</fullName>
    </submittedName>
</protein>
<dbReference type="InParanoid" id="D8QSQ2"/>
<dbReference type="Gramene" id="EFJ36980">
    <property type="protein sequence ID" value="EFJ36980"/>
    <property type="gene ID" value="SELMODRAFT_403841"/>
</dbReference>
<accession>D8QSQ2</accession>